<dbReference type="InterPro" id="IPR003369">
    <property type="entry name" value="TatA/B/E"/>
</dbReference>
<dbReference type="EMBL" id="JADEXG010000006">
    <property type="protein sequence ID" value="MBE9076479.1"/>
    <property type="molecule type" value="Genomic_DNA"/>
</dbReference>
<organism evidence="11 12">
    <name type="scientific">Vasconcelosia minhoensis LEGE 07310</name>
    <dbReference type="NCBI Taxonomy" id="915328"/>
    <lineage>
        <taxon>Bacteria</taxon>
        <taxon>Bacillati</taxon>
        <taxon>Cyanobacteriota</taxon>
        <taxon>Cyanophyceae</taxon>
        <taxon>Nodosilineales</taxon>
        <taxon>Cymatolegaceae</taxon>
        <taxon>Vasconcelosia</taxon>
        <taxon>Vasconcelosia minhoensis</taxon>
    </lineage>
</organism>
<evidence type="ECO:0000313" key="12">
    <source>
        <dbReference type="Proteomes" id="UP000636505"/>
    </source>
</evidence>
<accession>A0A8J7AKR1</accession>
<evidence type="ECO:0000256" key="6">
    <source>
        <dbReference type="ARBA" id="ARBA00023010"/>
    </source>
</evidence>
<feature type="compositionally biased region" description="Basic and acidic residues" evidence="10">
    <location>
        <begin position="123"/>
        <end position="132"/>
    </location>
</feature>
<keyword evidence="2 9" id="KW-0813">Transport</keyword>
<reference evidence="11" key="1">
    <citation type="submission" date="2020-10" db="EMBL/GenBank/DDBJ databases">
        <authorList>
            <person name="Castelo-Branco R."/>
            <person name="Eusebio N."/>
            <person name="Adriana R."/>
            <person name="Vieira A."/>
            <person name="Brugerolle De Fraissinette N."/>
            <person name="Rezende De Castro R."/>
            <person name="Schneider M.P."/>
            <person name="Vasconcelos V."/>
            <person name="Leao P.N."/>
        </authorList>
    </citation>
    <scope>NUCLEOTIDE SEQUENCE</scope>
    <source>
        <strain evidence="11">LEGE 07310</strain>
    </source>
</reference>
<dbReference type="AlphaFoldDB" id="A0A8J7AKR1"/>
<gene>
    <name evidence="9" type="primary">tatA</name>
    <name evidence="11" type="ORF">IQ241_04075</name>
</gene>
<evidence type="ECO:0000256" key="1">
    <source>
        <dbReference type="ARBA" id="ARBA00004167"/>
    </source>
</evidence>
<dbReference type="GO" id="GO:0043953">
    <property type="term" value="P:protein transport by the Tat complex"/>
    <property type="evidence" value="ECO:0007669"/>
    <property type="project" value="UniProtKB-UniRule"/>
</dbReference>
<feature type="region of interest" description="Disordered" evidence="10">
    <location>
        <begin position="63"/>
        <end position="132"/>
    </location>
</feature>
<evidence type="ECO:0000256" key="4">
    <source>
        <dbReference type="ARBA" id="ARBA00022927"/>
    </source>
</evidence>
<name>A0A8J7AKR1_9CYAN</name>
<feature type="transmembrane region" description="Helical" evidence="9">
    <location>
        <begin position="6"/>
        <end position="23"/>
    </location>
</feature>
<keyword evidence="12" id="KW-1185">Reference proteome</keyword>
<keyword evidence="5 9" id="KW-1133">Transmembrane helix</keyword>
<proteinExistence type="inferred from homology"/>
<keyword evidence="9" id="KW-1003">Cell membrane</keyword>
<dbReference type="PANTHER" id="PTHR33162:SF1">
    <property type="entry name" value="SEC-INDEPENDENT PROTEIN TRANSLOCASE PROTEIN TATA, CHLOROPLASTIC"/>
    <property type="match status" value="1"/>
</dbReference>
<dbReference type="InterPro" id="IPR006312">
    <property type="entry name" value="TatA/E"/>
</dbReference>
<evidence type="ECO:0000256" key="5">
    <source>
        <dbReference type="ARBA" id="ARBA00022989"/>
    </source>
</evidence>
<sequence>MNIFGIGLPEMALIMVVALLVFGPKKLPEIGRSVGKALKSFQDASKEFETEFKKEAERIEKSVAQPMKATLEKPEPKALSPEATRTEVAAEVEDKETAIAQSPTESAPTESAPNESSEDSPDAADKVEQPAA</sequence>
<dbReference type="Pfam" id="PF02416">
    <property type="entry name" value="TatA_B_E"/>
    <property type="match status" value="1"/>
</dbReference>
<comment type="caution">
    <text evidence="11">The sequence shown here is derived from an EMBL/GenBank/DDBJ whole genome shotgun (WGS) entry which is preliminary data.</text>
</comment>
<evidence type="ECO:0000313" key="11">
    <source>
        <dbReference type="EMBL" id="MBE9076479.1"/>
    </source>
</evidence>
<keyword evidence="6 9" id="KW-0811">Translocation</keyword>
<feature type="compositionally biased region" description="Polar residues" evidence="10">
    <location>
        <begin position="99"/>
        <end position="115"/>
    </location>
</feature>
<evidence type="ECO:0000256" key="8">
    <source>
        <dbReference type="ARBA" id="ARBA00025340"/>
    </source>
</evidence>
<keyword evidence="3 9" id="KW-0812">Transmembrane</keyword>
<comment type="function">
    <text evidence="9">Part of the twin-arginine translocation (Tat) system that transports large folded proteins containing a characteristic twin-arginine motif in their signal peptide across membranes. TatA could form the protein-conducting channel of the Tat system.</text>
</comment>
<dbReference type="GO" id="GO:0008320">
    <property type="term" value="F:protein transmembrane transporter activity"/>
    <property type="evidence" value="ECO:0007669"/>
    <property type="project" value="UniProtKB-UniRule"/>
</dbReference>
<dbReference type="HAMAP" id="MF_00236">
    <property type="entry name" value="TatA_E"/>
    <property type="match status" value="1"/>
</dbReference>
<dbReference type="GO" id="GO:0006886">
    <property type="term" value="P:intracellular protein transport"/>
    <property type="evidence" value="ECO:0007669"/>
    <property type="project" value="UniProtKB-ARBA"/>
</dbReference>
<dbReference type="Gene3D" id="1.20.5.3310">
    <property type="match status" value="1"/>
</dbReference>
<evidence type="ECO:0000256" key="2">
    <source>
        <dbReference type="ARBA" id="ARBA00022448"/>
    </source>
</evidence>
<comment type="similarity">
    <text evidence="9">Belongs to the TatA/E family.</text>
</comment>
<evidence type="ECO:0000256" key="3">
    <source>
        <dbReference type="ARBA" id="ARBA00022692"/>
    </source>
</evidence>
<protein>
    <recommendedName>
        <fullName evidence="9">Sec-independent protein translocase protein TatA</fullName>
    </recommendedName>
</protein>
<comment type="subcellular location">
    <subcellularLocation>
        <location evidence="9">Cell membrane</location>
        <topology evidence="9">Single-pass membrane protein</topology>
    </subcellularLocation>
    <subcellularLocation>
        <location evidence="1">Membrane</location>
        <topology evidence="1">Single-pass membrane protein</topology>
    </subcellularLocation>
</comment>
<keyword evidence="4 9" id="KW-0653">Protein transport</keyword>
<dbReference type="GO" id="GO:0033281">
    <property type="term" value="C:TAT protein transport complex"/>
    <property type="evidence" value="ECO:0007669"/>
    <property type="project" value="UniProtKB-UniRule"/>
</dbReference>
<dbReference type="Proteomes" id="UP000636505">
    <property type="component" value="Unassembled WGS sequence"/>
</dbReference>
<evidence type="ECO:0000256" key="9">
    <source>
        <dbReference type="HAMAP-Rule" id="MF_00236"/>
    </source>
</evidence>
<dbReference type="NCBIfam" id="TIGR01411">
    <property type="entry name" value="tatAE"/>
    <property type="match status" value="1"/>
</dbReference>
<dbReference type="NCBIfam" id="NF011430">
    <property type="entry name" value="PRK14861.1"/>
    <property type="match status" value="1"/>
</dbReference>
<dbReference type="NCBIfam" id="NF011429">
    <property type="entry name" value="PRK14857.1"/>
    <property type="match status" value="1"/>
</dbReference>
<evidence type="ECO:0000256" key="7">
    <source>
        <dbReference type="ARBA" id="ARBA00023136"/>
    </source>
</evidence>
<dbReference type="PANTHER" id="PTHR33162">
    <property type="entry name" value="SEC-INDEPENDENT PROTEIN TRANSLOCASE PROTEIN TATA, CHLOROPLASTIC"/>
    <property type="match status" value="1"/>
</dbReference>
<comment type="subunit">
    <text evidence="9">Forms a complex with TatC.</text>
</comment>
<comment type="function">
    <text evidence="8">Part of the twin-arginine translocation (Tat) system that transports large folded proteins containing a characteristic twin-arginine motif in their signal peptide across the thylakoid membrane. Involved in delta pH-dependent protein transport required for chloroplast development, especially thylakoid membrane formation. TATC and TATB mediate precursor recognition, whereas TATA facilitates translocation.</text>
</comment>
<keyword evidence="7 9" id="KW-0472">Membrane</keyword>
<dbReference type="PRINTS" id="PR01506">
    <property type="entry name" value="TATBPROTEIN"/>
</dbReference>
<evidence type="ECO:0000256" key="10">
    <source>
        <dbReference type="SAM" id="MobiDB-lite"/>
    </source>
</evidence>